<comment type="similarity">
    <text evidence="2 11">Belongs to the integrin beta chain family.</text>
</comment>
<dbReference type="GeneID" id="113516198"/>
<evidence type="ECO:0000313" key="16">
    <source>
        <dbReference type="RefSeq" id="XP_052756955.1"/>
    </source>
</evidence>
<reference evidence="16" key="1">
    <citation type="submission" date="2025-08" db="UniProtKB">
        <authorList>
            <consortium name="RefSeq"/>
        </authorList>
    </citation>
    <scope>IDENTIFICATION</scope>
    <source>
        <tissue evidence="16">Whole larvae</tissue>
    </source>
</reference>
<sequence length="840" mass="94290">MKISIFYHFVISVSKSVRISNRIKDILYLIKLIHNRYASVFVYLYYDLCKGAAGFHFLSGQQQLQNELSCIEKEECGACLVSGPHCRWCADPYFRNGEPRCNDDESLVQAGCSQGMIQRQRPAIWEVIENRTLQDVHSEDQENVVQIQPQKIRISLKPRESKKIKFSYRPAKNYPLDLYYLMDLTWSMKDDKMTLVSLGDDLLAMIKNLTDNYRIGYGSFADKPAMPYTYMDKNRKENPCTVADESCEATYSFKHHLSLTTEGKEFIEKLNSSSVTANVDNAEAQLEALVQVITCSEIMGWATHSRKIVILLSDGLMHTAGDGKIGGTVLRNDEQCHLDENGYYSESLTYDYPSVAQIYRLLKNYKVNVIFAVTNDVKRHYDKLHELLKGFTHVATLESDSSNILKLVKMGYEEIVSVVDFKDNSNIGPVTIKYFTDCGVPGAQFKEATRCEDVSYGMTLNYEAVFSLKSCSEFKTVNQTIYISESQLGQDSLSVDVEIQCGCDCESDRLEGMSNTCPINSRRVCGVCQCDQGWMGPQCNCNIKDFSPSLDLLAQCRENYTSGVCSGAGDCFCGKCDCDRGFNGRYCQCKTCEIDNENGLECGGLDRGTCMCGKCKCEEGWSGVACDCTQSNETCIAKGSDQICSGRGDCVCGQCECWTQDGYISLYKGAYCESCPSCPNPLCAHAEPCLSCYLNSSCIATCDIVRIDDMDNYNETEFQNSDAIHCVLRNDGCDYRYVYTKSNNESSSISIVIYNVQCGIVNTARFMNVGLAVMTCVVVIGIIMILVYKCGQIVSDKRAYAKFVKEVEASKFKENQLNPIYKSPISQFTLPEEYPRDHFE</sequence>
<evidence type="ECO:0000256" key="1">
    <source>
        <dbReference type="ARBA" id="ARBA00004479"/>
    </source>
</evidence>
<keyword evidence="10" id="KW-0325">Glycoprotein</keyword>
<dbReference type="InterPro" id="IPR015812">
    <property type="entry name" value="Integrin_bsu"/>
</dbReference>
<keyword evidence="5" id="KW-0677">Repeat</keyword>
<dbReference type="PROSITE" id="PS00243">
    <property type="entry name" value="I_EGF_1"/>
    <property type="match status" value="2"/>
</dbReference>
<dbReference type="InterPro" id="IPR057073">
    <property type="entry name" value="EGF_integrin_2"/>
</dbReference>
<dbReference type="SMART" id="SM00187">
    <property type="entry name" value="INB"/>
    <property type="match status" value="1"/>
</dbReference>
<dbReference type="PANTHER" id="PTHR10082:SF59">
    <property type="entry name" value="INTEGRIN BETA-NU"/>
    <property type="match status" value="1"/>
</dbReference>
<dbReference type="Pfam" id="PF08725">
    <property type="entry name" value="Integrin_b_cyt"/>
    <property type="match status" value="1"/>
</dbReference>
<dbReference type="Gene3D" id="3.40.50.410">
    <property type="entry name" value="von Willebrand factor, type A domain"/>
    <property type="match status" value="1"/>
</dbReference>
<dbReference type="Gene3D" id="2.10.25.10">
    <property type="entry name" value="Laminin"/>
    <property type="match status" value="3"/>
</dbReference>
<keyword evidence="7 11" id="KW-0401">Integrin</keyword>
<feature type="domain" description="Integrin beta subunit VWA" evidence="13">
    <location>
        <begin position="75"/>
        <end position="503"/>
    </location>
</feature>
<accession>A0ABM3N0H1</accession>
<dbReference type="SUPFAM" id="SSF103575">
    <property type="entry name" value="Plexin repeat"/>
    <property type="match status" value="1"/>
</dbReference>
<dbReference type="InterPro" id="IPR002369">
    <property type="entry name" value="Integrin_bsu_VWA"/>
</dbReference>
<keyword evidence="9" id="KW-1015">Disulfide bond</keyword>
<evidence type="ECO:0000256" key="11">
    <source>
        <dbReference type="RuleBase" id="RU000633"/>
    </source>
</evidence>
<evidence type="ECO:0000256" key="5">
    <source>
        <dbReference type="ARBA" id="ARBA00022737"/>
    </source>
</evidence>
<dbReference type="Gene3D" id="2.60.40.1510">
    <property type="entry name" value="ntegrin, alpha v. Chain A, domain 3"/>
    <property type="match status" value="1"/>
</dbReference>
<feature type="transmembrane region" description="Helical" evidence="12">
    <location>
        <begin position="766"/>
        <end position="788"/>
    </location>
</feature>
<dbReference type="RefSeq" id="XP_052756955.1">
    <property type="nucleotide sequence ID" value="XM_052900995.1"/>
</dbReference>
<comment type="subcellular location">
    <subcellularLocation>
        <location evidence="11">Cell membrane</location>
        <topology evidence="11">Single-pass type I membrane protein</topology>
    </subcellularLocation>
    <subcellularLocation>
        <location evidence="1">Membrane</location>
        <topology evidence="1">Single-pass type I membrane protein</topology>
    </subcellularLocation>
</comment>
<feature type="domain" description="Integrin beta subunit cytoplasmic" evidence="14">
    <location>
        <begin position="789"/>
        <end position="834"/>
    </location>
</feature>
<evidence type="ECO:0000313" key="15">
    <source>
        <dbReference type="Proteomes" id="UP001652740"/>
    </source>
</evidence>
<dbReference type="Pfam" id="PF23105">
    <property type="entry name" value="EGF_integrin"/>
    <property type="match status" value="1"/>
</dbReference>
<evidence type="ECO:0000259" key="13">
    <source>
        <dbReference type="SMART" id="SM00187"/>
    </source>
</evidence>
<dbReference type="InterPro" id="IPR036465">
    <property type="entry name" value="vWFA_dom_sf"/>
</dbReference>
<name>A0ABM3N0H1_GALME</name>
<dbReference type="SUPFAM" id="SSF53300">
    <property type="entry name" value="vWA-like"/>
    <property type="match status" value="1"/>
</dbReference>
<keyword evidence="12" id="KW-1133">Transmembrane helix</keyword>
<protein>
    <recommendedName>
        <fullName evidence="11">Integrin beta</fullName>
    </recommendedName>
</protein>
<evidence type="ECO:0000256" key="2">
    <source>
        <dbReference type="ARBA" id="ARBA00007449"/>
    </source>
</evidence>
<keyword evidence="4" id="KW-0732">Signal</keyword>
<proteinExistence type="inferred from homology"/>
<dbReference type="InterPro" id="IPR057243">
    <property type="entry name" value="Integrin_I-EGF_CS"/>
</dbReference>
<dbReference type="SMART" id="SM01241">
    <property type="entry name" value="Integrin_b_cyt"/>
    <property type="match status" value="1"/>
</dbReference>
<dbReference type="PRINTS" id="PR01186">
    <property type="entry name" value="INTEGRINB"/>
</dbReference>
<keyword evidence="6 11" id="KW-0130">Cell adhesion</keyword>
<dbReference type="InterPro" id="IPR014836">
    <property type="entry name" value="Integrin_bsu_cyt_dom"/>
</dbReference>
<dbReference type="PIRSF" id="PIRSF002512">
    <property type="entry name" value="Integrin_B"/>
    <property type="match status" value="1"/>
</dbReference>
<gene>
    <name evidence="16" type="primary">LOC113516198</name>
</gene>
<evidence type="ECO:0000256" key="6">
    <source>
        <dbReference type="ARBA" id="ARBA00022889"/>
    </source>
</evidence>
<keyword evidence="3 11" id="KW-0812">Transmembrane</keyword>
<dbReference type="Pfam" id="PF00362">
    <property type="entry name" value="Integrin_beta"/>
    <property type="match status" value="1"/>
</dbReference>
<evidence type="ECO:0000256" key="7">
    <source>
        <dbReference type="ARBA" id="ARBA00023037"/>
    </source>
</evidence>
<organism evidence="15 16">
    <name type="scientific">Galleria mellonella</name>
    <name type="common">Greater wax moth</name>
    <dbReference type="NCBI Taxonomy" id="7137"/>
    <lineage>
        <taxon>Eukaryota</taxon>
        <taxon>Metazoa</taxon>
        <taxon>Ecdysozoa</taxon>
        <taxon>Arthropoda</taxon>
        <taxon>Hexapoda</taxon>
        <taxon>Insecta</taxon>
        <taxon>Pterygota</taxon>
        <taxon>Neoptera</taxon>
        <taxon>Endopterygota</taxon>
        <taxon>Lepidoptera</taxon>
        <taxon>Glossata</taxon>
        <taxon>Ditrysia</taxon>
        <taxon>Pyraloidea</taxon>
        <taxon>Pyralidae</taxon>
        <taxon>Galleriinae</taxon>
        <taxon>Galleria</taxon>
    </lineage>
</organism>
<evidence type="ECO:0000259" key="14">
    <source>
        <dbReference type="SMART" id="SM01241"/>
    </source>
</evidence>
<dbReference type="Proteomes" id="UP001652740">
    <property type="component" value="Unplaced"/>
</dbReference>
<evidence type="ECO:0000256" key="10">
    <source>
        <dbReference type="ARBA" id="ARBA00023180"/>
    </source>
</evidence>
<dbReference type="PANTHER" id="PTHR10082">
    <property type="entry name" value="INTEGRIN BETA SUBUNIT"/>
    <property type="match status" value="1"/>
</dbReference>
<keyword evidence="15" id="KW-1185">Reference proteome</keyword>
<keyword evidence="8 12" id="KW-0472">Membrane</keyword>
<evidence type="ECO:0000256" key="12">
    <source>
        <dbReference type="SAM" id="Phobius"/>
    </source>
</evidence>
<dbReference type="Gene3D" id="1.20.5.100">
    <property type="entry name" value="Cytochrome c1, transmembrane anchor, C-terminal"/>
    <property type="match status" value="1"/>
</dbReference>
<evidence type="ECO:0000256" key="9">
    <source>
        <dbReference type="ARBA" id="ARBA00023157"/>
    </source>
</evidence>
<evidence type="ECO:0000256" key="4">
    <source>
        <dbReference type="ARBA" id="ARBA00022729"/>
    </source>
</evidence>
<evidence type="ECO:0000256" key="3">
    <source>
        <dbReference type="ARBA" id="ARBA00022692"/>
    </source>
</evidence>
<evidence type="ECO:0000256" key="8">
    <source>
        <dbReference type="ARBA" id="ARBA00023136"/>
    </source>
</evidence>